<accession>A0A5C7F7G2</accession>
<name>A0A5C7F7G2_9BACI</name>
<dbReference type="NCBIfam" id="TIGR04011">
    <property type="entry name" value="poly_gGlu_PgsC"/>
    <property type="match status" value="1"/>
</dbReference>
<feature type="transmembrane region" description="Helical" evidence="1">
    <location>
        <begin position="7"/>
        <end position="33"/>
    </location>
</feature>
<proteinExistence type="predicted"/>
<dbReference type="KEGG" id="ahal:FTX54_014880"/>
<dbReference type="GO" id="GO:0045227">
    <property type="term" value="P:capsule polysaccharide biosynthetic process"/>
    <property type="evidence" value="ECO:0007669"/>
    <property type="project" value="InterPro"/>
</dbReference>
<dbReference type="AlphaFoldDB" id="A0A5C7F7G2"/>
<dbReference type="OrthoDB" id="48792at2"/>
<dbReference type="RefSeq" id="WP_147803675.1">
    <property type="nucleotide sequence ID" value="NZ_CP144914.1"/>
</dbReference>
<evidence type="ECO:0000313" key="2">
    <source>
        <dbReference type="EMBL" id="WWD79665.1"/>
    </source>
</evidence>
<gene>
    <name evidence="2" type="primary">pgsC</name>
    <name evidence="2" type="ORF">FTX54_014880</name>
</gene>
<dbReference type="GO" id="GO:0016020">
    <property type="term" value="C:membrane"/>
    <property type="evidence" value="ECO:0007669"/>
    <property type="project" value="InterPro"/>
</dbReference>
<keyword evidence="3" id="KW-1185">Reference proteome</keyword>
<feature type="transmembrane region" description="Helical" evidence="1">
    <location>
        <begin position="45"/>
        <end position="65"/>
    </location>
</feature>
<reference evidence="2 3" key="1">
    <citation type="submission" date="2024-01" db="EMBL/GenBank/DDBJ databases">
        <title>Complete Genome Sequence of Alkalicoccus halolimnae BZ-SZ-XJ29T, a Moderately Halophilic Bacterium Isolated from a Salt Lake.</title>
        <authorList>
            <person name="Zhao B."/>
        </authorList>
    </citation>
    <scope>NUCLEOTIDE SEQUENCE [LARGE SCALE GENOMIC DNA]</scope>
    <source>
        <strain evidence="2 3">BZ-SZ-XJ29</strain>
    </source>
</reference>
<keyword evidence="1" id="KW-0812">Transmembrane</keyword>
<dbReference type="Proteomes" id="UP000321816">
    <property type="component" value="Chromosome"/>
</dbReference>
<dbReference type="PRINTS" id="PR01759">
    <property type="entry name" value="CAPSULEPROTC"/>
</dbReference>
<dbReference type="EMBL" id="CP144914">
    <property type="protein sequence ID" value="WWD79665.1"/>
    <property type="molecule type" value="Genomic_DNA"/>
</dbReference>
<organism evidence="2 3">
    <name type="scientific">Alkalicoccus halolimnae</name>
    <dbReference type="NCBI Taxonomy" id="1667239"/>
    <lineage>
        <taxon>Bacteria</taxon>
        <taxon>Bacillati</taxon>
        <taxon>Bacillota</taxon>
        <taxon>Bacilli</taxon>
        <taxon>Bacillales</taxon>
        <taxon>Bacillaceae</taxon>
        <taxon>Alkalicoccus</taxon>
    </lineage>
</organism>
<dbReference type="Pfam" id="PF14102">
    <property type="entry name" value="Caps_synth_CapC"/>
    <property type="match status" value="1"/>
</dbReference>
<keyword evidence="1" id="KW-0472">Membrane</keyword>
<keyword evidence="1" id="KW-1133">Transmembrane helix</keyword>
<evidence type="ECO:0000313" key="3">
    <source>
        <dbReference type="Proteomes" id="UP000321816"/>
    </source>
</evidence>
<protein>
    <submittedName>
        <fullName evidence="2">Poly-gamma-glutamate biosynthesis protein PgsC</fullName>
    </submittedName>
</protein>
<evidence type="ECO:0000256" key="1">
    <source>
        <dbReference type="SAM" id="Phobius"/>
    </source>
</evidence>
<sequence>MFGGELYVALIVGVLVSLLFTEKFGVLPAGLIIPGYLALVFDQPLFLAVIIVVSIVTYLLVTQVIGRFVTLYGRRKFAAMMVVGIALKMVFDYSYPGMPFVIQEFRGIGVIVPGLIANTIQRQGLVPTLTTTFVLSGITFVIVTLYQWL</sequence>
<feature type="transmembrane region" description="Helical" evidence="1">
    <location>
        <begin position="129"/>
        <end position="148"/>
    </location>
</feature>
<dbReference type="InterPro" id="IPR008338">
    <property type="entry name" value="Capsule_biosynth_CapC"/>
</dbReference>